<dbReference type="EMBL" id="KN824868">
    <property type="protein sequence ID" value="KIK99152.1"/>
    <property type="molecule type" value="Genomic_DNA"/>
</dbReference>
<organism evidence="1 2">
    <name type="scientific">Paxillus rubicundulus Ve08.2h10</name>
    <dbReference type="NCBI Taxonomy" id="930991"/>
    <lineage>
        <taxon>Eukaryota</taxon>
        <taxon>Fungi</taxon>
        <taxon>Dikarya</taxon>
        <taxon>Basidiomycota</taxon>
        <taxon>Agaricomycotina</taxon>
        <taxon>Agaricomycetes</taxon>
        <taxon>Agaricomycetidae</taxon>
        <taxon>Boletales</taxon>
        <taxon>Paxilineae</taxon>
        <taxon>Paxillaceae</taxon>
        <taxon>Paxillus</taxon>
    </lineage>
</organism>
<gene>
    <name evidence="1" type="ORF">PAXRUDRAFT_823049</name>
</gene>
<proteinExistence type="predicted"/>
<reference evidence="1 2" key="1">
    <citation type="submission" date="2014-04" db="EMBL/GenBank/DDBJ databases">
        <authorList>
            <consortium name="DOE Joint Genome Institute"/>
            <person name="Kuo A."/>
            <person name="Kohler A."/>
            <person name="Jargeat P."/>
            <person name="Nagy L.G."/>
            <person name="Floudas D."/>
            <person name="Copeland A."/>
            <person name="Barry K.W."/>
            <person name="Cichocki N."/>
            <person name="Veneault-Fourrey C."/>
            <person name="LaButti K."/>
            <person name="Lindquist E.A."/>
            <person name="Lipzen A."/>
            <person name="Lundell T."/>
            <person name="Morin E."/>
            <person name="Murat C."/>
            <person name="Sun H."/>
            <person name="Tunlid A."/>
            <person name="Henrissat B."/>
            <person name="Grigoriev I.V."/>
            <person name="Hibbett D.S."/>
            <person name="Martin F."/>
            <person name="Nordberg H.P."/>
            <person name="Cantor M.N."/>
            <person name="Hua S.X."/>
        </authorList>
    </citation>
    <scope>NUCLEOTIDE SEQUENCE [LARGE SCALE GENOMIC DNA]</scope>
    <source>
        <strain evidence="1 2">Ve08.2h10</strain>
    </source>
</reference>
<evidence type="ECO:0000313" key="1">
    <source>
        <dbReference type="EMBL" id="KIK99152.1"/>
    </source>
</evidence>
<dbReference type="AlphaFoldDB" id="A0A0D0DKU9"/>
<protein>
    <submittedName>
        <fullName evidence="1">Uncharacterized protein</fullName>
    </submittedName>
</protein>
<dbReference type="Proteomes" id="UP000054538">
    <property type="component" value="Unassembled WGS sequence"/>
</dbReference>
<accession>A0A0D0DKU9</accession>
<name>A0A0D0DKU9_9AGAM</name>
<dbReference type="HOGENOM" id="CLU_3069370_0_0_1"/>
<evidence type="ECO:0000313" key="2">
    <source>
        <dbReference type="Proteomes" id="UP000054538"/>
    </source>
</evidence>
<reference evidence="2" key="2">
    <citation type="submission" date="2015-01" db="EMBL/GenBank/DDBJ databases">
        <title>Evolutionary Origins and Diversification of the Mycorrhizal Mutualists.</title>
        <authorList>
            <consortium name="DOE Joint Genome Institute"/>
            <consortium name="Mycorrhizal Genomics Consortium"/>
            <person name="Kohler A."/>
            <person name="Kuo A."/>
            <person name="Nagy L.G."/>
            <person name="Floudas D."/>
            <person name="Copeland A."/>
            <person name="Barry K.W."/>
            <person name="Cichocki N."/>
            <person name="Veneault-Fourrey C."/>
            <person name="LaButti K."/>
            <person name="Lindquist E.A."/>
            <person name="Lipzen A."/>
            <person name="Lundell T."/>
            <person name="Morin E."/>
            <person name="Murat C."/>
            <person name="Riley R."/>
            <person name="Ohm R."/>
            <person name="Sun H."/>
            <person name="Tunlid A."/>
            <person name="Henrissat B."/>
            <person name="Grigoriev I.V."/>
            <person name="Hibbett D.S."/>
            <person name="Martin F."/>
        </authorList>
    </citation>
    <scope>NUCLEOTIDE SEQUENCE [LARGE SCALE GENOMIC DNA]</scope>
    <source>
        <strain evidence="2">Ve08.2h10</strain>
    </source>
</reference>
<dbReference type="InParanoid" id="A0A0D0DKU9"/>
<sequence length="53" mass="5857">MASRVGRVLLCRMWTTQVTLEDVDQMKGSLAAWPLPGKWTSLGLNQGRVIEVG</sequence>
<keyword evidence="2" id="KW-1185">Reference proteome</keyword>